<dbReference type="STRING" id="797210.Halxa_2941"/>
<dbReference type="OrthoDB" id="186386at2157"/>
<dbReference type="HOGENOM" id="CLU_141423_0_0_2"/>
<accession>F8D4T6</accession>
<dbReference type="AlphaFoldDB" id="F8D4T6"/>
<keyword evidence="1" id="KW-0472">Membrane</keyword>
<keyword evidence="1" id="KW-1133">Transmembrane helix</keyword>
<gene>
    <name evidence="2" type="ordered locus">Halxa_2941</name>
</gene>
<dbReference type="eggNOG" id="arCOG05166">
    <property type="taxonomic scope" value="Archaea"/>
</dbReference>
<name>F8D4T6_HALXS</name>
<reference evidence="2 3" key="1">
    <citation type="journal article" date="2012" name="Stand. Genomic Sci.">
        <title>Complete genome sequence of Halopiger xanaduensis type strain (SH-6(T)).</title>
        <authorList>
            <person name="Anderson I."/>
            <person name="Tindall B.J."/>
            <person name="Rohde M."/>
            <person name="Lucas S."/>
            <person name="Han J."/>
            <person name="Lapidus A."/>
            <person name="Cheng J.F."/>
            <person name="Goodwin L."/>
            <person name="Pitluck S."/>
            <person name="Peters L."/>
            <person name="Pati A."/>
            <person name="Mikhailova N."/>
            <person name="Pagani I."/>
            <person name="Teshima H."/>
            <person name="Han C."/>
            <person name="Tapia R."/>
            <person name="Land M."/>
            <person name="Woyke T."/>
            <person name="Klenk H.P."/>
            <person name="Kyrpides N."/>
            <person name="Ivanova N."/>
        </authorList>
    </citation>
    <scope>NUCLEOTIDE SEQUENCE [LARGE SCALE GENOMIC DNA]</scope>
    <source>
        <strain evidence="3">DSM 18323 / JCM 14033 / SH-6</strain>
    </source>
</reference>
<evidence type="ECO:0000256" key="1">
    <source>
        <dbReference type="SAM" id="Phobius"/>
    </source>
</evidence>
<evidence type="ECO:0000313" key="3">
    <source>
        <dbReference type="Proteomes" id="UP000006794"/>
    </source>
</evidence>
<keyword evidence="1" id="KW-0812">Transmembrane</keyword>
<dbReference type="Proteomes" id="UP000006794">
    <property type="component" value="Chromosome"/>
</dbReference>
<sequence length="162" mass="17530">MSRWSQSRAQTEPFAAIVAVGILVVGIGIYAVAYQSVLPGTSRHATADRTIDRVWDDLEDNGVFYAHDDPTLRDRIDDTEPLPAGATVYVRITAIDEDANRLTVDAAFPSGYPNHDTSPSAVEQYVAEDGIPDDASVATRSVPVTVENEADVRSGTLRVAVW</sequence>
<keyword evidence="3" id="KW-1185">Reference proteome</keyword>
<proteinExistence type="predicted"/>
<organism evidence="2 3">
    <name type="scientific">Halopiger xanaduensis (strain DSM 18323 / JCM 14033 / SH-6)</name>
    <dbReference type="NCBI Taxonomy" id="797210"/>
    <lineage>
        <taxon>Archaea</taxon>
        <taxon>Methanobacteriati</taxon>
        <taxon>Methanobacteriota</taxon>
        <taxon>Stenosarchaea group</taxon>
        <taxon>Halobacteria</taxon>
        <taxon>Halobacteriales</taxon>
        <taxon>Natrialbaceae</taxon>
        <taxon>Halopiger</taxon>
    </lineage>
</organism>
<dbReference type="EMBL" id="CP002839">
    <property type="protein sequence ID" value="AEH37557.1"/>
    <property type="molecule type" value="Genomic_DNA"/>
</dbReference>
<dbReference type="GeneID" id="10797894"/>
<dbReference type="InterPro" id="IPR055709">
    <property type="entry name" value="DUF7285"/>
</dbReference>
<dbReference type="RefSeq" id="WP_013880447.1">
    <property type="nucleotide sequence ID" value="NC_015666.1"/>
</dbReference>
<evidence type="ECO:0000313" key="2">
    <source>
        <dbReference type="EMBL" id="AEH37557.1"/>
    </source>
</evidence>
<dbReference type="KEGG" id="hxa:Halxa_2941"/>
<feature type="transmembrane region" description="Helical" evidence="1">
    <location>
        <begin position="12"/>
        <end position="33"/>
    </location>
</feature>
<dbReference type="Pfam" id="PF23956">
    <property type="entry name" value="DUF7285"/>
    <property type="match status" value="1"/>
</dbReference>
<protein>
    <submittedName>
        <fullName evidence="2">Uncharacterized protein</fullName>
    </submittedName>
</protein>